<dbReference type="EMBL" id="CP001618">
    <property type="protein sequence ID" value="ACQ78399.1"/>
    <property type="molecule type" value="Genomic_DNA"/>
</dbReference>
<dbReference type="InterPro" id="IPR014718">
    <property type="entry name" value="GH-type_carb-bd"/>
</dbReference>
<organism evidence="3 4">
    <name type="scientific">Beutenbergia cavernae (strain ATCC BAA-8 / DSM 12333 / CCUG 43141 / JCM 11478 / NBRC 16432 / NCIMB 13614 / HKI 0122)</name>
    <dbReference type="NCBI Taxonomy" id="471853"/>
    <lineage>
        <taxon>Bacteria</taxon>
        <taxon>Bacillati</taxon>
        <taxon>Actinomycetota</taxon>
        <taxon>Actinomycetes</taxon>
        <taxon>Micrococcales</taxon>
        <taxon>Beutenbergiaceae</taxon>
        <taxon>Beutenbergia</taxon>
    </lineage>
</organism>
<dbReference type="InterPro" id="IPR050883">
    <property type="entry name" value="PNGase"/>
</dbReference>
<dbReference type="GO" id="GO:0005829">
    <property type="term" value="C:cytosol"/>
    <property type="evidence" value="ECO:0007669"/>
    <property type="project" value="TreeGrafter"/>
</dbReference>
<dbReference type="STRING" id="471853.Bcav_0134"/>
<proteinExistence type="predicted"/>
<feature type="domain" description="Glycosyl hydrolase family 92" evidence="1">
    <location>
        <begin position="302"/>
        <end position="760"/>
    </location>
</feature>
<dbReference type="AlphaFoldDB" id="C5BV25"/>
<dbReference type="PANTHER" id="PTHR12143:SF43">
    <property type="entry name" value="PUTATIVE-RELATED"/>
    <property type="match status" value="1"/>
</dbReference>
<feature type="domain" description="Glycosyl hydrolase family 92 N-terminal" evidence="2">
    <location>
        <begin position="13"/>
        <end position="213"/>
    </location>
</feature>
<evidence type="ECO:0000259" key="1">
    <source>
        <dbReference type="Pfam" id="PF07971"/>
    </source>
</evidence>
<dbReference type="KEGG" id="bcv:Bcav_0134"/>
<dbReference type="Proteomes" id="UP000007962">
    <property type="component" value="Chromosome"/>
</dbReference>
<accession>C5BV25</accession>
<dbReference type="GO" id="GO:0030246">
    <property type="term" value="F:carbohydrate binding"/>
    <property type="evidence" value="ECO:0007669"/>
    <property type="project" value="InterPro"/>
</dbReference>
<dbReference type="CAZy" id="GH92">
    <property type="family name" value="Glycoside Hydrolase Family 92"/>
</dbReference>
<dbReference type="HOGENOM" id="CLU_003690_2_1_11"/>
<dbReference type="GO" id="GO:0006516">
    <property type="term" value="P:glycoprotein catabolic process"/>
    <property type="evidence" value="ECO:0007669"/>
    <property type="project" value="TreeGrafter"/>
</dbReference>
<dbReference type="Gene3D" id="2.70.98.10">
    <property type="match status" value="2"/>
</dbReference>
<keyword evidence="4" id="KW-1185">Reference proteome</keyword>
<protein>
    <submittedName>
        <fullName evidence="3">Alpha-1,2-mannosidase</fullName>
    </submittedName>
</protein>
<name>C5BV25_BEUC1</name>
<evidence type="ECO:0000313" key="3">
    <source>
        <dbReference type="EMBL" id="ACQ78399.1"/>
    </source>
</evidence>
<dbReference type="NCBIfam" id="TIGR01180">
    <property type="entry name" value="aman2_put"/>
    <property type="match status" value="1"/>
</dbReference>
<dbReference type="InterPro" id="IPR012939">
    <property type="entry name" value="Glyco_hydro_92"/>
</dbReference>
<dbReference type="PANTHER" id="PTHR12143">
    <property type="entry name" value="PEPTIDE N-GLYCANASE PNGASE -RELATED"/>
    <property type="match status" value="1"/>
</dbReference>
<dbReference type="eggNOG" id="COG3537">
    <property type="taxonomic scope" value="Bacteria"/>
</dbReference>
<gene>
    <name evidence="3" type="ordered locus">Bcav_0134</name>
</gene>
<dbReference type="InterPro" id="IPR005887">
    <property type="entry name" value="GH92_a_mannosidase_put"/>
</dbReference>
<dbReference type="Pfam" id="PF17678">
    <property type="entry name" value="Glyco_hydro_92N"/>
    <property type="match status" value="1"/>
</dbReference>
<dbReference type="InterPro" id="IPR008928">
    <property type="entry name" value="6-hairpin_glycosidase_sf"/>
</dbReference>
<dbReference type="RefSeq" id="WP_012725179.1">
    <property type="nucleotide sequence ID" value="NC_012669.1"/>
</dbReference>
<dbReference type="Gene3D" id="3.30.2080.10">
    <property type="entry name" value="GH92 mannosidase domain"/>
    <property type="match status" value="1"/>
</dbReference>
<evidence type="ECO:0000259" key="2">
    <source>
        <dbReference type="Pfam" id="PF17678"/>
    </source>
</evidence>
<evidence type="ECO:0000313" key="4">
    <source>
        <dbReference type="Proteomes" id="UP000007962"/>
    </source>
</evidence>
<reference evidence="3 4" key="1">
    <citation type="journal article" date="2009" name="Stand. Genomic Sci.">
        <title>Complete genome sequence of Beutenbergia cavernae type strain (HKI 0122).</title>
        <authorList>
            <person name="Land M."/>
            <person name="Pukall R."/>
            <person name="Abt B."/>
            <person name="Goker M."/>
            <person name="Rohde M."/>
            <person name="Glavina Del Rio T."/>
            <person name="Tice H."/>
            <person name="Copeland A."/>
            <person name="Cheng J.F."/>
            <person name="Lucas S."/>
            <person name="Chen F."/>
            <person name="Nolan M."/>
            <person name="Bruce D."/>
            <person name="Goodwin L."/>
            <person name="Pitluck S."/>
            <person name="Ivanova N."/>
            <person name="Mavromatis K."/>
            <person name="Ovchinnikova G."/>
            <person name="Pati A."/>
            <person name="Chen A."/>
            <person name="Palaniappan K."/>
            <person name="Hauser L."/>
            <person name="Chang Y.J."/>
            <person name="Jefferies C.C."/>
            <person name="Saunders E."/>
            <person name="Brettin T."/>
            <person name="Detter J.C."/>
            <person name="Han C."/>
            <person name="Chain P."/>
            <person name="Bristow J."/>
            <person name="Eisen J.A."/>
            <person name="Markowitz V."/>
            <person name="Hugenholtz P."/>
            <person name="Kyrpides N.C."/>
            <person name="Klenk H.P."/>
            <person name="Lapidus A."/>
        </authorList>
    </citation>
    <scope>NUCLEOTIDE SEQUENCE [LARGE SCALE GENOMIC DNA]</scope>
    <source>
        <strain evidence="4">ATCC BAA-8 / DSM 12333 / NBRC 16432</strain>
    </source>
</reference>
<dbReference type="FunFam" id="3.30.2080.10:FF:000001">
    <property type="entry name" value="Alpha-1,2-mannosidase subfamily"/>
    <property type="match status" value="1"/>
</dbReference>
<dbReference type="InterPro" id="IPR041371">
    <property type="entry name" value="GH92_N"/>
</dbReference>
<dbReference type="SUPFAM" id="SSF48208">
    <property type="entry name" value="Six-hairpin glycosidases"/>
    <property type="match status" value="1"/>
</dbReference>
<dbReference type="Gene3D" id="1.20.1050.60">
    <property type="entry name" value="alpha-1,2-mannosidase"/>
    <property type="match status" value="1"/>
</dbReference>
<dbReference type="GO" id="GO:0000224">
    <property type="term" value="F:peptide-N4-(N-acetyl-beta-glucosaminyl)asparagine amidase activity"/>
    <property type="evidence" value="ECO:0007669"/>
    <property type="project" value="TreeGrafter"/>
</dbReference>
<dbReference type="Pfam" id="PF07971">
    <property type="entry name" value="Glyco_hydro_92"/>
    <property type="match status" value="1"/>
</dbReference>
<sequence>MTASPPPSLVDDVDPLIGTTGEDPCEYGGMVPSTAPPFAMTRWTPMTRENLISACPYHHDDERVIGFIGSHQPAIWMGDWGSVVVAPGVGEVRPDARDRGLVHDRATEVAHPASYAVDLLVPGDIGRIRTRLTGTSRVGVLELVFDGADGVPLADAHVVVQATRAGFTGEVAIDPERREISGYNPERQDAHLGPPQAASFAGYFVARFDVETADDVAVDAFAGVPAVAGTASLAAAVAAAAAPDPTASDVPAFASWGTAVGAELHEGETHRRDEHLAAWVRFPAGTRRVVVRTGVSLISVEQARANLDAEVPDGVSVDDVVEQLRTAWAERLDLVRVEGASPEERTNLATALFHALQYPARLDEGDSGAAGARRYYNGYRDAVQATDRPVYTAFSLWDTFRAQNALLTLLAPAELPDMMASLLASYSSSGWLPIWENLVETNIMVGTHADSILAEAVLKGVDVDVPLAFEAAYKNASVPPDGDTERWWGDRELDPTPSARAGLTRYLENGWVAADETAEAGSRTLDYAFDDHAVAVLADAAGRPEIAAELRERAQWYRNVWNAERGFMQSRNRDGSWAEGGWTEGTQWPYTFQVLHDARGLRDLMGVDLFRARLDGHFAAGWNRHDNEPSHHIPYLFSYAGQPWKTAEHTRRIARESYLATPDGLCGNDDLGQMSAWYVFTALGFYPVNPASTEYVVGAPLFDRLEVDLPGAARPLVVVAPGAPTLPYVAALRVDGREVTTPFLQHAWIADGAVVEFTMSAEPTDWGTELT</sequence>
<dbReference type="GO" id="GO:0005975">
    <property type="term" value="P:carbohydrate metabolic process"/>
    <property type="evidence" value="ECO:0007669"/>
    <property type="project" value="InterPro"/>
</dbReference>